<proteinExistence type="predicted"/>
<keyword evidence="2" id="KW-1185">Reference proteome</keyword>
<sequence>MTLTSGSQHRYARVGQQAVANTTGPDLAQALLRNLDDNATVGGAVAAGNADEPNIMLARLRLDTHLAGREARDVIWLYDDPKRAPDVTLTMERVGPALTWLADEARLNLDAAPLQVRTALNTRRRRAMVLREGVDFVAARGSEE</sequence>
<name>A0AAD4I0B9_9PEZI</name>
<accession>A0AAD4I0B9</accession>
<protein>
    <submittedName>
        <fullName evidence="1">Uncharacterized protein</fullName>
    </submittedName>
</protein>
<dbReference type="EMBL" id="JAHCVI010000002">
    <property type="protein sequence ID" value="KAG7289125.1"/>
    <property type="molecule type" value="Genomic_DNA"/>
</dbReference>
<evidence type="ECO:0000313" key="1">
    <source>
        <dbReference type="EMBL" id="KAG7289125.1"/>
    </source>
</evidence>
<dbReference type="AlphaFoldDB" id="A0AAD4I0B9"/>
<dbReference type="Proteomes" id="UP001197093">
    <property type="component" value="Unassembled WGS sequence"/>
</dbReference>
<gene>
    <name evidence="1" type="ORF">NEMBOFW57_005488</name>
</gene>
<evidence type="ECO:0000313" key="2">
    <source>
        <dbReference type="Proteomes" id="UP001197093"/>
    </source>
</evidence>
<organism evidence="1 2">
    <name type="scientific">Staphylotrichum longicolle</name>
    <dbReference type="NCBI Taxonomy" id="669026"/>
    <lineage>
        <taxon>Eukaryota</taxon>
        <taxon>Fungi</taxon>
        <taxon>Dikarya</taxon>
        <taxon>Ascomycota</taxon>
        <taxon>Pezizomycotina</taxon>
        <taxon>Sordariomycetes</taxon>
        <taxon>Sordariomycetidae</taxon>
        <taxon>Sordariales</taxon>
        <taxon>Chaetomiaceae</taxon>
        <taxon>Staphylotrichum</taxon>
    </lineage>
</organism>
<comment type="caution">
    <text evidence="1">The sequence shown here is derived from an EMBL/GenBank/DDBJ whole genome shotgun (WGS) entry which is preliminary data.</text>
</comment>
<reference evidence="1" key="1">
    <citation type="submission" date="2023-02" db="EMBL/GenBank/DDBJ databases">
        <authorList>
            <person name="Palmer J.M."/>
        </authorList>
    </citation>
    <scope>NUCLEOTIDE SEQUENCE</scope>
    <source>
        <strain evidence="1">FW57</strain>
    </source>
</reference>